<comment type="caution">
    <text evidence="13">The sequence shown here is derived from an EMBL/GenBank/DDBJ whole genome shotgun (WGS) entry which is preliminary data.</text>
</comment>
<evidence type="ECO:0000256" key="7">
    <source>
        <dbReference type="ARBA" id="ARBA00023163"/>
    </source>
</evidence>
<evidence type="ECO:0000313" key="14">
    <source>
        <dbReference type="Proteomes" id="UP001479436"/>
    </source>
</evidence>
<evidence type="ECO:0000256" key="9">
    <source>
        <dbReference type="ARBA" id="ARBA00038474"/>
    </source>
</evidence>
<evidence type="ECO:0000256" key="3">
    <source>
        <dbReference type="ARBA" id="ARBA00022737"/>
    </source>
</evidence>
<dbReference type="SMART" id="SM00355">
    <property type="entry name" value="ZnF_C2H2"/>
    <property type="match status" value="2"/>
</dbReference>
<evidence type="ECO:0000256" key="1">
    <source>
        <dbReference type="ARBA" id="ARBA00004123"/>
    </source>
</evidence>
<dbReference type="Pfam" id="PF00096">
    <property type="entry name" value="zf-C2H2"/>
    <property type="match status" value="2"/>
</dbReference>
<dbReference type="EMBL" id="JASJQH010000147">
    <property type="protein sequence ID" value="KAK9766526.1"/>
    <property type="molecule type" value="Genomic_DNA"/>
</dbReference>
<accession>A0ABR2WYJ9</accession>
<feature type="domain" description="C2H2-type" evidence="12">
    <location>
        <begin position="343"/>
        <end position="370"/>
    </location>
</feature>
<keyword evidence="5" id="KW-0862">Zinc</keyword>
<evidence type="ECO:0000313" key="13">
    <source>
        <dbReference type="EMBL" id="KAK9766526.1"/>
    </source>
</evidence>
<feature type="compositionally biased region" description="Polar residues" evidence="11">
    <location>
        <begin position="314"/>
        <end position="329"/>
    </location>
</feature>
<keyword evidence="3" id="KW-0677">Repeat</keyword>
<reference evidence="13 14" key="1">
    <citation type="submission" date="2023-04" db="EMBL/GenBank/DDBJ databases">
        <title>Genome of Basidiobolus ranarum AG-B5.</title>
        <authorList>
            <person name="Stajich J.E."/>
            <person name="Carter-House D."/>
            <person name="Gryganskyi A."/>
        </authorList>
    </citation>
    <scope>NUCLEOTIDE SEQUENCE [LARGE SCALE GENOMIC DNA]</scope>
    <source>
        <strain evidence="13 14">AG-B5</strain>
    </source>
</reference>
<evidence type="ECO:0000259" key="12">
    <source>
        <dbReference type="PROSITE" id="PS50157"/>
    </source>
</evidence>
<dbReference type="PANTHER" id="PTHR23233:SF84">
    <property type="entry name" value="FI23031P1"/>
    <property type="match status" value="1"/>
</dbReference>
<evidence type="ECO:0000256" key="11">
    <source>
        <dbReference type="SAM" id="MobiDB-lite"/>
    </source>
</evidence>
<dbReference type="PROSITE" id="PS00028">
    <property type="entry name" value="ZINC_FINGER_C2H2_1"/>
    <property type="match status" value="2"/>
</dbReference>
<feature type="domain" description="C2H2-type" evidence="12">
    <location>
        <begin position="371"/>
        <end position="400"/>
    </location>
</feature>
<keyword evidence="6" id="KW-0805">Transcription regulation</keyword>
<dbReference type="SUPFAM" id="SSF57667">
    <property type="entry name" value="beta-beta-alpha zinc fingers"/>
    <property type="match status" value="1"/>
</dbReference>
<keyword evidence="7" id="KW-0804">Transcription</keyword>
<protein>
    <recommendedName>
        <fullName evidence="12">C2H2-type domain-containing protein</fullName>
    </recommendedName>
</protein>
<evidence type="ECO:0000256" key="6">
    <source>
        <dbReference type="ARBA" id="ARBA00023015"/>
    </source>
</evidence>
<dbReference type="Gene3D" id="3.30.160.60">
    <property type="entry name" value="Classic Zinc Finger"/>
    <property type="match status" value="2"/>
</dbReference>
<sequence>MTYSSIYPFYYCPSSKHSGGDGNNGCFDQVTALASTQFNSNLWRVKNCHGNAGLGISHTTDAHAPKQPLATLLPFSPTYGPTIGLNSACMNTQVKVEEPELLHFDGHHSQDTLLYGANTQNIDLSAQNLHNFTHRKYSIESVPGLYRDTCSPFGNHLGDNSSLENSPQPFFGEDFISSPIIQSPKSPSSYLCLEDTVFQAAATKNSSSISSANVVQQPSPIYPPSSANQQAFHVVNIPQRHHPYCQADLESRCQGESTSYAESPHTLGYNFTIGLGAHHTNESKNIEVKTEEVPSRMGHIDSPRPSLSKPMTAGQRNKSLNRPPTSMMTTFSSRITSPSAKRYHCTVCQKGFSRPSSLNTHMYSHTGEKPFQCPYEGCGRHFSVVSNLRRHTKIHSVKTN</sequence>
<feature type="compositionally biased region" description="Basic and acidic residues" evidence="11">
    <location>
        <begin position="290"/>
        <end position="302"/>
    </location>
</feature>
<dbReference type="InterPro" id="IPR036236">
    <property type="entry name" value="Znf_C2H2_sf"/>
</dbReference>
<feature type="region of interest" description="Disordered" evidence="11">
    <location>
        <begin position="290"/>
        <end position="329"/>
    </location>
</feature>
<dbReference type="InterPro" id="IPR051565">
    <property type="entry name" value="Sal_C2H2-zinc-finger"/>
</dbReference>
<keyword evidence="2" id="KW-0479">Metal-binding</keyword>
<keyword evidence="14" id="KW-1185">Reference proteome</keyword>
<evidence type="ECO:0000256" key="10">
    <source>
        <dbReference type="PROSITE-ProRule" id="PRU00042"/>
    </source>
</evidence>
<keyword evidence="4 10" id="KW-0863">Zinc-finger</keyword>
<organism evidence="13 14">
    <name type="scientific">Basidiobolus ranarum</name>
    <dbReference type="NCBI Taxonomy" id="34480"/>
    <lineage>
        <taxon>Eukaryota</taxon>
        <taxon>Fungi</taxon>
        <taxon>Fungi incertae sedis</taxon>
        <taxon>Zoopagomycota</taxon>
        <taxon>Entomophthoromycotina</taxon>
        <taxon>Basidiobolomycetes</taxon>
        <taxon>Basidiobolales</taxon>
        <taxon>Basidiobolaceae</taxon>
        <taxon>Basidiobolus</taxon>
    </lineage>
</organism>
<evidence type="ECO:0000256" key="8">
    <source>
        <dbReference type="ARBA" id="ARBA00023242"/>
    </source>
</evidence>
<keyword evidence="8" id="KW-0539">Nucleus</keyword>
<dbReference type="PROSITE" id="PS50157">
    <property type="entry name" value="ZINC_FINGER_C2H2_2"/>
    <property type="match status" value="2"/>
</dbReference>
<evidence type="ECO:0000256" key="2">
    <source>
        <dbReference type="ARBA" id="ARBA00022723"/>
    </source>
</evidence>
<comment type="subcellular location">
    <subcellularLocation>
        <location evidence="1">Nucleus</location>
    </subcellularLocation>
</comment>
<comment type="similarity">
    <text evidence="9">Belongs to the sal C2H2-type zinc-finger protein family.</text>
</comment>
<dbReference type="Proteomes" id="UP001479436">
    <property type="component" value="Unassembled WGS sequence"/>
</dbReference>
<evidence type="ECO:0000256" key="5">
    <source>
        <dbReference type="ARBA" id="ARBA00022833"/>
    </source>
</evidence>
<name>A0ABR2WYJ9_9FUNG</name>
<evidence type="ECO:0000256" key="4">
    <source>
        <dbReference type="ARBA" id="ARBA00022771"/>
    </source>
</evidence>
<proteinExistence type="inferred from homology"/>
<dbReference type="InterPro" id="IPR013087">
    <property type="entry name" value="Znf_C2H2_type"/>
</dbReference>
<gene>
    <name evidence="13" type="ORF">K7432_004321</name>
</gene>
<dbReference type="PANTHER" id="PTHR23233">
    <property type="entry name" value="SAL-LIKE PROTEIN"/>
    <property type="match status" value="1"/>
</dbReference>